<protein>
    <submittedName>
        <fullName evidence="1">Uncharacterized protein</fullName>
    </submittedName>
</protein>
<sequence length="627" mass="72076">MLAKSTMEQTMTRKTPKVALAAQNFAASVTKRPVTSVQPNSFTIMYRPVSAQTFDQLDKQRQKQKMLEISKKPIKRPQSALNSATTSLASIKVSDHGTFQTEINPWLEKTCPTEQQIQNYNIDNISVEDTRKNRDENVCKGVQQKLSTLFPGCYGVGGFSQYEIKNRFVKRQNDELFPKQVGTLPFKVYRQDITKVAQKIVKDKLNWYNKLIKQEGYTFFPLILDKIWPAPFESLLDLINELNGFKVSVLFGASADVPKLLRDHLNQLIDGLKQEIQTKYQAEIDALVVQIVEVHKFNDPNSIITAYYNKNKFARIPSSISVVEQFVPCHMERRRQRESERTDVQRYLEQLEKHIDIRMFYQSAISNEEIQVIRSHIKGQLTLDLSCVLNQLLETSFLQPLLDSETAYQGQIVSEYTKPNQELKLFASAFEESRMLTSTVATSYLVKISELKNKITHTLNQSQFDSSERDGFLQFKQVTVNGVTKSKLESTLFKKQTDFYKNGSNTNNQHWSKLSGQDLYQSLIQEQFKKESEKKQTVFKYQTKTNEKDEFQPTTVSEGEAFHIKKVVPILLLCAKIAAVKAAEEIYCYLMNGETGKAIMQKYDEMIDGILDKEKVLLDGLRKIVDL</sequence>
<gene>
    <name evidence="2" type="ORF">HINF_LOCUS41485</name>
    <name evidence="1" type="ORF">HINF_LOCUS46024</name>
</gene>
<organism evidence="1">
    <name type="scientific">Hexamita inflata</name>
    <dbReference type="NCBI Taxonomy" id="28002"/>
    <lineage>
        <taxon>Eukaryota</taxon>
        <taxon>Metamonada</taxon>
        <taxon>Diplomonadida</taxon>
        <taxon>Hexamitidae</taxon>
        <taxon>Hexamitinae</taxon>
        <taxon>Hexamita</taxon>
    </lineage>
</organism>
<evidence type="ECO:0000313" key="1">
    <source>
        <dbReference type="EMBL" id="CAI9958379.1"/>
    </source>
</evidence>
<proteinExistence type="predicted"/>
<name>A0AA86QFJ1_9EUKA</name>
<keyword evidence="3" id="KW-1185">Reference proteome</keyword>
<dbReference type="Proteomes" id="UP001642409">
    <property type="component" value="Unassembled WGS sequence"/>
</dbReference>
<reference evidence="2 3" key="2">
    <citation type="submission" date="2024-07" db="EMBL/GenBank/DDBJ databases">
        <authorList>
            <person name="Akdeniz Z."/>
        </authorList>
    </citation>
    <scope>NUCLEOTIDE SEQUENCE [LARGE SCALE GENOMIC DNA]</scope>
</reference>
<dbReference type="EMBL" id="CATOUU010000905">
    <property type="protein sequence ID" value="CAI9958379.1"/>
    <property type="molecule type" value="Genomic_DNA"/>
</dbReference>
<accession>A0AA86QFJ1</accession>
<dbReference type="EMBL" id="CAXDID020000166">
    <property type="protein sequence ID" value="CAL6045933.1"/>
    <property type="molecule type" value="Genomic_DNA"/>
</dbReference>
<reference evidence="1" key="1">
    <citation type="submission" date="2023-06" db="EMBL/GenBank/DDBJ databases">
        <authorList>
            <person name="Kurt Z."/>
        </authorList>
    </citation>
    <scope>NUCLEOTIDE SEQUENCE</scope>
</reference>
<comment type="caution">
    <text evidence="1">The sequence shown here is derived from an EMBL/GenBank/DDBJ whole genome shotgun (WGS) entry which is preliminary data.</text>
</comment>
<evidence type="ECO:0000313" key="3">
    <source>
        <dbReference type="Proteomes" id="UP001642409"/>
    </source>
</evidence>
<evidence type="ECO:0000313" key="2">
    <source>
        <dbReference type="EMBL" id="CAL6045933.1"/>
    </source>
</evidence>
<dbReference type="AlphaFoldDB" id="A0AA86QFJ1"/>